<reference evidence="1 2" key="1">
    <citation type="journal article" date="2018" name="PLoS Genet.">
        <title>Population sequencing reveals clonal diversity and ancestral inbreeding in the grapevine cultivar Chardonnay.</title>
        <authorList>
            <person name="Roach M.J."/>
            <person name="Johnson D.L."/>
            <person name="Bohlmann J."/>
            <person name="van Vuuren H.J."/>
            <person name="Jones S.J."/>
            <person name="Pretorius I.S."/>
            <person name="Schmidt S.A."/>
            <person name="Borneman A.R."/>
        </authorList>
    </citation>
    <scope>NUCLEOTIDE SEQUENCE [LARGE SCALE GENOMIC DNA]</scope>
    <source>
        <strain evidence="2">cv. Chardonnay</strain>
        <tissue evidence="1">Leaf</tissue>
    </source>
</reference>
<proteinExistence type="predicted"/>
<dbReference type="AlphaFoldDB" id="A0A438C464"/>
<evidence type="ECO:0000313" key="1">
    <source>
        <dbReference type="EMBL" id="RVW17998.1"/>
    </source>
</evidence>
<name>A0A438C464_VITVI</name>
<accession>A0A438C464</accession>
<dbReference type="PANTHER" id="PTHR19446">
    <property type="entry name" value="REVERSE TRANSCRIPTASES"/>
    <property type="match status" value="1"/>
</dbReference>
<dbReference type="EMBL" id="QGNW01002562">
    <property type="protein sequence ID" value="RVW17998.1"/>
    <property type="molecule type" value="Genomic_DNA"/>
</dbReference>
<sequence>MGDWALGAPNSPKEAFLPIKALWPLSSWASEMRLHGGPSHLCSVPLVVVLQLNSLCWISQTDFQGGDEQSKSLICWKDMVNGGCELSLAEEVVGEFPLKMVLKDGSKMDLQAIDGSMEVVFRIGEEECLASERDLDVSKTTLRERKERKWLEAGAKKECDAWLLVREGALQTKILRELQINLGYWDENRSLGVGRFLAWGVVEARGVYGPMLNEEKENFWNELGDIKGLWNDLWMRTGKIHFCFENMWLKVDNFKELIRGWWEDPFLIPIILLMYESSLGFESRLDARDRMTEVICLSTLFARTSLTIPSPLTKQWNVAWLVSFLGYPVSVRQQFLEVLEWEEFCPANGPPSPDVSHPEFCPVAIPSHPDVSHPEFCPAAIPSHPDVSHPEFFPAAIPSHPNVSHQESRTAAIPPHLDVSHPEFCPAAIPPHPDVSHPEFCPAAIPPPPDILHPEFCLAKHSISSGCLISGILSGRRSTTSSIYFFDWEFIEVAIKEGVANAFQSTFSDSGDLRPPISGLDFAFVSSLETQALEVPFTEKEVFAAISCLNEDKTSGPDGFSMAFWQAFPKNGGTEDLKDFRPVSLVGSLYKPLAKVIAIRLKIVVGNLVLIFQHAFMAGRQILDVVLIANEAIGSRMKANLRWVICKLDIENANDHVSFKVLAAYDKATLCLFIYSSWKEVLEYLNGILMWFEAIT</sequence>
<dbReference type="Proteomes" id="UP000288805">
    <property type="component" value="Unassembled WGS sequence"/>
</dbReference>
<comment type="caution">
    <text evidence="1">The sequence shown here is derived from an EMBL/GenBank/DDBJ whole genome shotgun (WGS) entry which is preliminary data.</text>
</comment>
<protein>
    <submittedName>
        <fullName evidence="1">Uncharacterized protein</fullName>
    </submittedName>
</protein>
<gene>
    <name evidence="1" type="ORF">CK203_109390</name>
</gene>
<evidence type="ECO:0000313" key="2">
    <source>
        <dbReference type="Proteomes" id="UP000288805"/>
    </source>
</evidence>
<organism evidence="1 2">
    <name type="scientific">Vitis vinifera</name>
    <name type="common">Grape</name>
    <dbReference type="NCBI Taxonomy" id="29760"/>
    <lineage>
        <taxon>Eukaryota</taxon>
        <taxon>Viridiplantae</taxon>
        <taxon>Streptophyta</taxon>
        <taxon>Embryophyta</taxon>
        <taxon>Tracheophyta</taxon>
        <taxon>Spermatophyta</taxon>
        <taxon>Magnoliopsida</taxon>
        <taxon>eudicotyledons</taxon>
        <taxon>Gunneridae</taxon>
        <taxon>Pentapetalae</taxon>
        <taxon>rosids</taxon>
        <taxon>Vitales</taxon>
        <taxon>Vitaceae</taxon>
        <taxon>Viteae</taxon>
        <taxon>Vitis</taxon>
    </lineage>
</organism>